<gene>
    <name evidence="1" type="ORF">SLAV_07740</name>
</gene>
<dbReference type="Proteomes" id="UP000231791">
    <property type="component" value="Chromosome"/>
</dbReference>
<dbReference type="RefSeq" id="WP_030234866.1">
    <property type="nucleotide sequence ID" value="NZ_CP024985.1"/>
</dbReference>
<keyword evidence="2" id="KW-1185">Reference proteome</keyword>
<dbReference type="AlphaFoldDB" id="A0A2K8PBG1"/>
<name>A0A2K8PBG1_STRLA</name>
<evidence type="ECO:0000313" key="2">
    <source>
        <dbReference type="Proteomes" id="UP000231791"/>
    </source>
</evidence>
<accession>A0A2K8PBG1</accession>
<reference evidence="1 2" key="1">
    <citation type="submission" date="2017-11" db="EMBL/GenBank/DDBJ databases">
        <title>Complete genome sequence of Streptomyces lavendulae subsp. lavendulae CCM 3239 (formerly 'Streptomyces aureofaciens CCM 3239'), the producer of the angucycline-type antibiotic auricin.</title>
        <authorList>
            <person name="Busche T."/>
            <person name="Novakova R."/>
            <person name="Al'Dilaimi A."/>
            <person name="Homerova D."/>
            <person name="Feckova L."/>
            <person name="Rezuchova B."/>
            <person name="Mingyar E."/>
            <person name="Csolleiova D."/>
            <person name="Bekeova C."/>
            <person name="Winkler A."/>
            <person name="Sevcikova B."/>
            <person name="Kalinowski J."/>
            <person name="Kormanec J."/>
            <person name="Ruckert C."/>
        </authorList>
    </citation>
    <scope>NUCLEOTIDE SEQUENCE [LARGE SCALE GENOMIC DNA]</scope>
    <source>
        <strain evidence="1 2">CCM 3239</strain>
    </source>
</reference>
<organism evidence="1 2">
    <name type="scientific">Streptomyces lavendulae subsp. lavendulae</name>
    <dbReference type="NCBI Taxonomy" id="58340"/>
    <lineage>
        <taxon>Bacteria</taxon>
        <taxon>Bacillati</taxon>
        <taxon>Actinomycetota</taxon>
        <taxon>Actinomycetes</taxon>
        <taxon>Kitasatosporales</taxon>
        <taxon>Streptomycetaceae</taxon>
        <taxon>Streptomyces</taxon>
    </lineage>
</organism>
<evidence type="ECO:0000313" key="1">
    <source>
        <dbReference type="EMBL" id="ATZ23450.1"/>
    </source>
</evidence>
<proteinExistence type="predicted"/>
<sequence>MRAGRPVRTGRVVLVAGVLLMLSAVGFGVTALVRAGDPARSPLYRAVEAYLDGVGTGGGAPAAPCAGATTDPGAELHRHGARFGHRIVSSTQSGGEATVNVDLGYGDGPAVAYSLDLRRTDRVWQVCSASPGHVEIDPFD</sequence>
<dbReference type="GeneID" id="49382654"/>
<dbReference type="EMBL" id="CP024985">
    <property type="protein sequence ID" value="ATZ23450.1"/>
    <property type="molecule type" value="Genomic_DNA"/>
</dbReference>
<dbReference type="OrthoDB" id="4326501at2"/>
<protein>
    <submittedName>
        <fullName evidence="1">Uncharacterized protein</fullName>
    </submittedName>
</protein>
<dbReference type="KEGG" id="slx:SLAV_07740"/>